<feature type="domain" description="RIC1 C-terminal alpha solenoid region" evidence="4">
    <location>
        <begin position="511"/>
        <end position="680"/>
    </location>
</feature>
<dbReference type="GO" id="GO:0005829">
    <property type="term" value="C:cytosol"/>
    <property type="evidence" value="ECO:0007669"/>
    <property type="project" value="TreeGrafter"/>
</dbReference>
<dbReference type="GO" id="GO:0034066">
    <property type="term" value="C:Ric1-Rgp1 guanyl-nucleotide exchange factor complex"/>
    <property type="evidence" value="ECO:0007669"/>
    <property type="project" value="InterPro"/>
</dbReference>
<evidence type="ECO:0000256" key="3">
    <source>
        <dbReference type="SAM" id="MobiDB-lite"/>
    </source>
</evidence>
<evidence type="ECO:0000256" key="1">
    <source>
        <dbReference type="ARBA" id="ARBA00004370"/>
    </source>
</evidence>
<dbReference type="SUPFAM" id="SSF50978">
    <property type="entry name" value="WD40 repeat-like"/>
    <property type="match status" value="1"/>
</dbReference>
<dbReference type="GO" id="GO:0042147">
    <property type="term" value="P:retrograde transport, endosome to Golgi"/>
    <property type="evidence" value="ECO:0007669"/>
    <property type="project" value="TreeGrafter"/>
</dbReference>
<reference evidence="5" key="1">
    <citation type="submission" date="2020-01" db="EMBL/GenBank/DDBJ databases">
        <title>Genome Sequencing of Three Apophysomyces-Like Fungal Strains Confirms a Novel Fungal Genus in the Mucoromycota with divergent Burkholderia-like Endosymbiotic Bacteria.</title>
        <authorList>
            <person name="Stajich J.E."/>
            <person name="Macias A.M."/>
            <person name="Carter-House D."/>
            <person name="Lovett B."/>
            <person name="Kasson L.R."/>
            <person name="Berry K."/>
            <person name="Grigoriev I."/>
            <person name="Chang Y."/>
            <person name="Spatafora J."/>
            <person name="Kasson M.T."/>
        </authorList>
    </citation>
    <scope>NUCLEOTIDE SEQUENCE</scope>
    <source>
        <strain evidence="5">NRRL A-21654</strain>
    </source>
</reference>
<dbReference type="Gene3D" id="2.130.10.10">
    <property type="entry name" value="YVTN repeat-like/Quinoprotein amine dehydrogenase"/>
    <property type="match status" value="1"/>
</dbReference>
<dbReference type="PANTHER" id="PTHR22746">
    <property type="entry name" value="RAB6A-GEF COMPLEX PARTNER PROTEIN 1"/>
    <property type="match status" value="1"/>
</dbReference>
<dbReference type="OrthoDB" id="67540at2759"/>
<gene>
    <name evidence="5" type="ORF">EC973_000108</name>
</gene>
<evidence type="ECO:0000259" key="4">
    <source>
        <dbReference type="Pfam" id="PF07064"/>
    </source>
</evidence>
<dbReference type="PANTHER" id="PTHR22746:SF10">
    <property type="entry name" value="GUANINE NUCLEOTIDE EXCHANGE FACTOR SUBUNIT RIC1"/>
    <property type="match status" value="1"/>
</dbReference>
<evidence type="ECO:0000256" key="2">
    <source>
        <dbReference type="ARBA" id="ARBA00023136"/>
    </source>
</evidence>
<comment type="caution">
    <text evidence="5">The sequence shown here is derived from an EMBL/GenBank/DDBJ whole genome shotgun (WGS) entry which is preliminary data.</text>
</comment>
<proteinExistence type="predicted"/>
<accession>A0A8H7ETI8</accession>
<dbReference type="Proteomes" id="UP000605846">
    <property type="component" value="Unassembled WGS sequence"/>
</dbReference>
<sequence>MIQKSASSDTPFPVSSKSPTSPTASSSEFHATSTPTVPSFTEAIHWTGCCFHEPEGTKSNHKAVSVAVNAKFSLIAIGTSSGAVYIYSAQNYSTTPTLSHVLTTTVGGTDIWSTTARDDIPENPVNSLVWTSDGYVLSASFAVGGFAVWSVYGNLLCSTNELEDITVPYNVYHRSLANPSKYNTVPKVDEGILIATTSMHPSALMESLLPSREDEDWRIITLFLVGGSSLSQLAKLRRQGVKNAMSMHLNADNGSGNKTNGTGSTAHLEMIRQVSLIGIVARVNRVRGISLFSGYSGDQFTTIDDVMSANIILLVDGKLLMLIPRIPDDDDDSDLYGSNTPPPIRYELYVLADKIEYYWVGRKSVANMSTSLWAVTGSGIKIFTNLLRGDEYSFRSFAHDVTDSEPSTPTTPGFLASRANIGRPYSLGYRIGAEPTSPSASIVGIDGYSRWQTDSPKQLIEDVIYIPLDFYPHSVLLEKGIIAGIEQSMVSRDSLGYMIFKMSTKTLLFLHHVLRYLLKRGLEEDAVVFARAYEKLVYFGHALEILLHTILEEETDKRLEEDAILPLVIKFLDQFPHALDVIVSCARKTEVALWGHLFAAVGKPKDLFELCLADGRLRTATSYLIILQTMQPLAVGGTDTIRLLKKAMDENDYELCKELIRFLSSIDSTGKTLQQALEAIKLQMNGASDTSLPESDSAELESVVDKMENLNSV</sequence>
<protein>
    <recommendedName>
        <fullName evidence="4">RIC1 C-terminal alpha solenoid region domain-containing protein</fullName>
    </recommendedName>
</protein>
<dbReference type="EMBL" id="JABAYA010000001">
    <property type="protein sequence ID" value="KAF7732832.1"/>
    <property type="molecule type" value="Genomic_DNA"/>
</dbReference>
<feature type="region of interest" description="Disordered" evidence="3">
    <location>
        <begin position="1"/>
        <end position="33"/>
    </location>
</feature>
<name>A0A8H7ETI8_9FUNG</name>
<dbReference type="Pfam" id="PF07064">
    <property type="entry name" value="RIC1"/>
    <property type="match status" value="1"/>
</dbReference>
<feature type="compositionally biased region" description="Low complexity" evidence="3">
    <location>
        <begin position="10"/>
        <end position="27"/>
    </location>
</feature>
<dbReference type="GO" id="GO:0006886">
    <property type="term" value="P:intracellular protein transport"/>
    <property type="evidence" value="ECO:0007669"/>
    <property type="project" value="InterPro"/>
</dbReference>
<keyword evidence="6" id="KW-1185">Reference proteome</keyword>
<dbReference type="InterPro" id="IPR015943">
    <property type="entry name" value="WD40/YVTN_repeat-like_dom_sf"/>
</dbReference>
<dbReference type="InterPro" id="IPR040096">
    <property type="entry name" value="Ric1"/>
</dbReference>
<dbReference type="AlphaFoldDB" id="A0A8H7ETI8"/>
<dbReference type="GO" id="GO:0000139">
    <property type="term" value="C:Golgi membrane"/>
    <property type="evidence" value="ECO:0007669"/>
    <property type="project" value="TreeGrafter"/>
</dbReference>
<dbReference type="InterPro" id="IPR009771">
    <property type="entry name" value="RIC1_C"/>
</dbReference>
<dbReference type="InterPro" id="IPR036322">
    <property type="entry name" value="WD40_repeat_dom_sf"/>
</dbReference>
<evidence type="ECO:0000313" key="6">
    <source>
        <dbReference type="Proteomes" id="UP000605846"/>
    </source>
</evidence>
<comment type="subcellular location">
    <subcellularLocation>
        <location evidence="1">Membrane</location>
    </subcellularLocation>
</comment>
<evidence type="ECO:0000313" key="5">
    <source>
        <dbReference type="EMBL" id="KAF7732832.1"/>
    </source>
</evidence>
<keyword evidence="2" id="KW-0472">Membrane</keyword>
<organism evidence="5 6">
    <name type="scientific">Apophysomyces ossiformis</name>
    <dbReference type="NCBI Taxonomy" id="679940"/>
    <lineage>
        <taxon>Eukaryota</taxon>
        <taxon>Fungi</taxon>
        <taxon>Fungi incertae sedis</taxon>
        <taxon>Mucoromycota</taxon>
        <taxon>Mucoromycotina</taxon>
        <taxon>Mucoromycetes</taxon>
        <taxon>Mucorales</taxon>
        <taxon>Mucorineae</taxon>
        <taxon>Mucoraceae</taxon>
        <taxon>Apophysomyces</taxon>
    </lineage>
</organism>